<protein>
    <recommendedName>
        <fullName evidence="5">GLTT repeat-containing protein</fullName>
    </recommendedName>
</protein>
<dbReference type="Proteomes" id="UP000198878">
    <property type="component" value="Unassembled WGS sequence"/>
</dbReference>
<evidence type="ECO:0000256" key="1">
    <source>
        <dbReference type="SAM" id="MobiDB-lite"/>
    </source>
</evidence>
<evidence type="ECO:0000313" key="3">
    <source>
        <dbReference type="EMBL" id="SEF29508.1"/>
    </source>
</evidence>
<evidence type="ECO:0000313" key="4">
    <source>
        <dbReference type="Proteomes" id="UP000198878"/>
    </source>
</evidence>
<accession>A0A1H5QW00</accession>
<gene>
    <name evidence="3" type="ORF">SAMN05421837_104729</name>
</gene>
<feature type="chain" id="PRO_5011570533" description="GLTT repeat-containing protein" evidence="2">
    <location>
        <begin position="29"/>
        <end position="219"/>
    </location>
</feature>
<evidence type="ECO:0000256" key="2">
    <source>
        <dbReference type="SAM" id="SignalP"/>
    </source>
</evidence>
<keyword evidence="2" id="KW-0732">Signal</keyword>
<feature type="signal peptide" evidence="2">
    <location>
        <begin position="1"/>
        <end position="28"/>
    </location>
</feature>
<keyword evidence="4" id="KW-1185">Reference proteome</keyword>
<organism evidence="3 4">
    <name type="scientific">Amycolatopsis pretoriensis</name>
    <dbReference type="NCBI Taxonomy" id="218821"/>
    <lineage>
        <taxon>Bacteria</taxon>
        <taxon>Bacillati</taxon>
        <taxon>Actinomycetota</taxon>
        <taxon>Actinomycetes</taxon>
        <taxon>Pseudonocardiales</taxon>
        <taxon>Pseudonocardiaceae</taxon>
        <taxon>Amycolatopsis</taxon>
    </lineage>
</organism>
<dbReference type="RefSeq" id="WP_143051004.1">
    <property type="nucleotide sequence ID" value="NZ_FNUJ01000004.1"/>
</dbReference>
<evidence type="ECO:0008006" key="5">
    <source>
        <dbReference type="Google" id="ProtNLM"/>
    </source>
</evidence>
<dbReference type="AlphaFoldDB" id="A0A1H5QW00"/>
<proteinExistence type="predicted"/>
<dbReference type="STRING" id="218821.SAMN05421837_104729"/>
<reference evidence="4" key="1">
    <citation type="submission" date="2016-10" db="EMBL/GenBank/DDBJ databases">
        <authorList>
            <person name="Varghese N."/>
            <person name="Submissions S."/>
        </authorList>
    </citation>
    <scope>NUCLEOTIDE SEQUENCE [LARGE SCALE GENOMIC DNA]</scope>
    <source>
        <strain evidence="4">DSM 44654</strain>
    </source>
</reference>
<feature type="region of interest" description="Disordered" evidence="1">
    <location>
        <begin position="114"/>
        <end position="143"/>
    </location>
</feature>
<dbReference type="EMBL" id="FNUJ01000004">
    <property type="protein sequence ID" value="SEF29508.1"/>
    <property type="molecule type" value="Genomic_DNA"/>
</dbReference>
<name>A0A1H5QW00_9PSEU</name>
<dbReference type="OrthoDB" id="3625704at2"/>
<sequence length="219" mass="21907">MRIQMKRTLQVALVSGGLLLVGTGAATAAVTDAPSQQLAAPATNAPAAPAPLLHTVPLHLFQQEVAPSTEVSGDLPEHDLNAPLGSELTATKVPSLPIAVPLTATADTASDQATITPVGGGLPLHGTVSTQPLDPASGTHVHGLTTSERADTGLPLLGSLLPTQQLGGVTQLASLTGLTKLAGSTPLNQGGRYSTSAVTAPVTQHGPATLESVTKMLGK</sequence>